<dbReference type="Pfam" id="PF03330">
    <property type="entry name" value="DPBB_1"/>
    <property type="match status" value="1"/>
</dbReference>
<dbReference type="GeneID" id="28846861"/>
<protein>
    <submittedName>
        <fullName evidence="4">Rare lipoprotein A (RlpA)-like double-psi beta-barrel domain-containing protein</fullName>
    </submittedName>
</protein>
<dbReference type="PANTHER" id="PTHR31836:SF28">
    <property type="entry name" value="SRCR DOMAIN-CONTAINING PROTEIN-RELATED"/>
    <property type="match status" value="1"/>
</dbReference>
<dbReference type="PANTHER" id="PTHR31836">
    <property type="match status" value="1"/>
</dbReference>
<reference evidence="4 5" key="1">
    <citation type="journal article" date="2016" name="PLoS Pathog.">
        <title>Biosynthesis of antibiotic leucinostatins in bio-control fungus Purpureocillium lilacinum and their inhibition on phytophthora revealed by genome mining.</title>
        <authorList>
            <person name="Wang G."/>
            <person name="Liu Z."/>
            <person name="Lin R."/>
            <person name="Li E."/>
            <person name="Mao Z."/>
            <person name="Ling J."/>
            <person name="Yang Y."/>
            <person name="Yin W.B."/>
            <person name="Xie B."/>
        </authorList>
    </citation>
    <scope>NUCLEOTIDE SEQUENCE [LARGE SCALE GENOMIC DNA]</scope>
    <source>
        <strain evidence="4">170</strain>
    </source>
</reference>
<dbReference type="Proteomes" id="UP000078397">
    <property type="component" value="Unassembled WGS sequence"/>
</dbReference>
<dbReference type="InterPro" id="IPR009009">
    <property type="entry name" value="RlpA-like_DPBB"/>
</dbReference>
<organism evidence="4 5">
    <name type="scientific">Pochonia chlamydosporia 170</name>
    <dbReference type="NCBI Taxonomy" id="1380566"/>
    <lineage>
        <taxon>Eukaryota</taxon>
        <taxon>Fungi</taxon>
        <taxon>Dikarya</taxon>
        <taxon>Ascomycota</taxon>
        <taxon>Pezizomycotina</taxon>
        <taxon>Sordariomycetes</taxon>
        <taxon>Hypocreomycetidae</taxon>
        <taxon>Hypocreales</taxon>
        <taxon>Clavicipitaceae</taxon>
        <taxon>Pochonia</taxon>
    </lineage>
</organism>
<dbReference type="STRING" id="1380566.A0A179G0H9"/>
<evidence type="ECO:0000259" key="3">
    <source>
        <dbReference type="Pfam" id="PF03330"/>
    </source>
</evidence>
<dbReference type="KEGG" id="pchm:VFPPC_03358"/>
<accession>A0A179G0H9</accession>
<gene>
    <name evidence="4" type="ORF">VFPPC_03358</name>
</gene>
<dbReference type="InterPro" id="IPR036908">
    <property type="entry name" value="RlpA-like_sf"/>
</dbReference>
<dbReference type="EMBL" id="LSBJ02000002">
    <property type="protein sequence ID" value="OAQ70978.1"/>
    <property type="molecule type" value="Genomic_DNA"/>
</dbReference>
<evidence type="ECO:0000256" key="1">
    <source>
        <dbReference type="ARBA" id="ARBA00022729"/>
    </source>
</evidence>
<comment type="caution">
    <text evidence="4">The sequence shown here is derived from an EMBL/GenBank/DDBJ whole genome shotgun (WGS) entry which is preliminary data.</text>
</comment>
<evidence type="ECO:0000256" key="2">
    <source>
        <dbReference type="SAM" id="SignalP"/>
    </source>
</evidence>
<dbReference type="Gene3D" id="2.40.40.10">
    <property type="entry name" value="RlpA-like domain"/>
    <property type="match status" value="1"/>
</dbReference>
<evidence type="ECO:0000313" key="5">
    <source>
        <dbReference type="Proteomes" id="UP000078397"/>
    </source>
</evidence>
<keyword evidence="5" id="KW-1185">Reference proteome</keyword>
<feature type="signal peptide" evidence="2">
    <location>
        <begin position="1"/>
        <end position="19"/>
    </location>
</feature>
<dbReference type="InterPro" id="IPR051477">
    <property type="entry name" value="Expansin_CellWall"/>
</dbReference>
<name>A0A179G0H9_METCM</name>
<evidence type="ECO:0000313" key="4">
    <source>
        <dbReference type="EMBL" id="OAQ70978.1"/>
    </source>
</evidence>
<dbReference type="OrthoDB" id="406505at2759"/>
<dbReference type="SUPFAM" id="SSF50685">
    <property type="entry name" value="Barwin-like endoglucanases"/>
    <property type="match status" value="1"/>
</dbReference>
<feature type="chain" id="PRO_5008102214" evidence="2">
    <location>
        <begin position="20"/>
        <end position="127"/>
    </location>
</feature>
<dbReference type="CDD" id="cd22191">
    <property type="entry name" value="DPBB_RlpA_EXP_N-like"/>
    <property type="match status" value="1"/>
</dbReference>
<feature type="domain" description="RlpA-like protein double-psi beta-barrel" evidence="3">
    <location>
        <begin position="64"/>
        <end position="121"/>
    </location>
</feature>
<sequence length="127" mass="13616">MSTTTAHMALLMQLTCLAASPVGHTTTKSITRRSVGDMTFYNPGLGACGSTDQDGDLVVAVDRVTYDKEKACGRSLRVKYEGKEVTVKVVDKCMGCKVGDLDLSPAAFKQVIGDLGKGRVKAEWAWV</sequence>
<dbReference type="RefSeq" id="XP_018147515.1">
    <property type="nucleotide sequence ID" value="XM_018282867.1"/>
</dbReference>
<keyword evidence="1 2" id="KW-0732">Signal</keyword>
<proteinExistence type="predicted"/>
<dbReference type="AlphaFoldDB" id="A0A179G0H9"/>